<evidence type="ECO:0000313" key="1">
    <source>
        <dbReference type="EMBL" id="QGH01213.1"/>
    </source>
</evidence>
<dbReference type="Proteomes" id="UP000347383">
    <property type="component" value="Chromosome"/>
</dbReference>
<reference evidence="1 2" key="1">
    <citation type="submission" date="2018-10" db="EMBL/GenBank/DDBJ databases">
        <title>Comparative Genomics Analysis of the Streptococcus dysgalactiae subspecies dysgalactiae.</title>
        <authorList>
            <person name="Koh T.H."/>
            <person name="Abdul Rahman N."/>
            <person name="Sessions O.M."/>
        </authorList>
    </citation>
    <scope>NUCLEOTIDE SEQUENCE [LARGE SCALE GENOMIC DNA]</scope>
    <source>
        <strain evidence="1 2">DB60705-15</strain>
    </source>
</reference>
<dbReference type="EMBL" id="CP033165">
    <property type="protein sequence ID" value="QGH01213.1"/>
    <property type="molecule type" value="Genomic_DNA"/>
</dbReference>
<organism evidence="1 2">
    <name type="scientific">Streptococcus dysgalactiae subsp. dysgalactiae</name>
    <dbReference type="NCBI Taxonomy" id="99822"/>
    <lineage>
        <taxon>Bacteria</taxon>
        <taxon>Bacillati</taxon>
        <taxon>Bacillota</taxon>
        <taxon>Bacilli</taxon>
        <taxon>Lactobacillales</taxon>
        <taxon>Streptococcaceae</taxon>
        <taxon>Streptococcus</taxon>
    </lineage>
</organism>
<evidence type="ECO:0000313" key="2">
    <source>
        <dbReference type="Proteomes" id="UP000347383"/>
    </source>
</evidence>
<dbReference type="AlphaFoldDB" id="A0A9X7SAS9"/>
<sequence>MKPRKYPYSGRQGLTRNGLPRFIQLGNIAIDSKLINNIETFEWVGPNETVIHLKIPKFFAYEEKQISVQLKLGQVLKILNRF</sequence>
<dbReference type="RefSeq" id="WP_155778301.1">
    <property type="nucleotide sequence ID" value="NZ_CP033165.1"/>
</dbReference>
<protein>
    <submittedName>
        <fullName evidence="1">Uncharacterized protein</fullName>
    </submittedName>
</protein>
<accession>A0A9X7SAS9</accession>
<name>A0A9X7SAS9_STRDY</name>
<proteinExistence type="predicted"/>
<gene>
    <name evidence="1" type="ORF">EA457_00835</name>
</gene>